<gene>
    <name evidence="2" type="ORF">ACFFU9_10950</name>
</gene>
<keyword evidence="1" id="KW-0732">Signal</keyword>
<comment type="caution">
    <text evidence="2">The sequence shown here is derived from an EMBL/GenBank/DDBJ whole genome shotgun (WGS) entry which is preliminary data.</text>
</comment>
<evidence type="ECO:0000313" key="2">
    <source>
        <dbReference type="EMBL" id="MFB9057257.1"/>
    </source>
</evidence>
<evidence type="ECO:0000256" key="1">
    <source>
        <dbReference type="SAM" id="SignalP"/>
    </source>
</evidence>
<dbReference type="SMART" id="SM00028">
    <property type="entry name" value="TPR"/>
    <property type="match status" value="3"/>
</dbReference>
<reference evidence="2 3" key="1">
    <citation type="submission" date="2024-09" db="EMBL/GenBank/DDBJ databases">
        <authorList>
            <person name="Sun Q."/>
            <person name="Mori K."/>
        </authorList>
    </citation>
    <scope>NUCLEOTIDE SEQUENCE [LARGE SCALE GENOMIC DNA]</scope>
    <source>
        <strain evidence="2 3">CECT 8622</strain>
    </source>
</reference>
<accession>A0ABV5FCS2</accession>
<dbReference type="InterPro" id="IPR019734">
    <property type="entry name" value="TPR_rpt"/>
</dbReference>
<feature type="signal peptide" evidence="1">
    <location>
        <begin position="1"/>
        <end position="17"/>
    </location>
</feature>
<dbReference type="InterPro" id="IPR011990">
    <property type="entry name" value="TPR-like_helical_dom_sf"/>
</dbReference>
<evidence type="ECO:0000313" key="3">
    <source>
        <dbReference type="Proteomes" id="UP001589585"/>
    </source>
</evidence>
<protein>
    <submittedName>
        <fullName evidence="2">Tetratricopeptide repeat protein</fullName>
    </submittedName>
</protein>
<feature type="chain" id="PRO_5046987567" evidence="1">
    <location>
        <begin position="18"/>
        <end position="318"/>
    </location>
</feature>
<name>A0ABV5FCS2_9FLAO</name>
<dbReference type="SUPFAM" id="SSF48452">
    <property type="entry name" value="TPR-like"/>
    <property type="match status" value="1"/>
</dbReference>
<organism evidence="2 3">
    <name type="scientific">Mariniflexile ostreae</name>
    <dbReference type="NCBI Taxonomy" id="1520892"/>
    <lineage>
        <taxon>Bacteria</taxon>
        <taxon>Pseudomonadati</taxon>
        <taxon>Bacteroidota</taxon>
        <taxon>Flavobacteriia</taxon>
        <taxon>Flavobacteriales</taxon>
        <taxon>Flavobacteriaceae</taxon>
        <taxon>Mariniflexile</taxon>
    </lineage>
</organism>
<dbReference type="Gene3D" id="1.25.40.10">
    <property type="entry name" value="Tetratricopeptide repeat domain"/>
    <property type="match status" value="2"/>
</dbReference>
<dbReference type="Proteomes" id="UP001589585">
    <property type="component" value="Unassembled WGS sequence"/>
</dbReference>
<dbReference type="EMBL" id="JBHMFC010000066">
    <property type="protein sequence ID" value="MFB9057257.1"/>
    <property type="molecule type" value="Genomic_DNA"/>
</dbReference>
<sequence length="318" mass="36723">MRQFLFLFLLYSLGAFAQVSTDSTDYYFKAKQFDKAEMKLLEYLKTHPNDLKALELYGDACGHQKKWDEAIASYKILVGKHENVANYQYKYGGALGMKALSVNKFEALGLIKDIEKAFLKAAKLDPQHVNTRWALVEYYMQLPGIVGGSKSKALGYAEELQKLSKVDGFLAKGYIYEYDEDVVLAEKFYKMAINEGGSLWCYDKLTSFYEKQKQPDKALSNLQEATTKHKRNALHYQMGKISAQYNIELHKGETCLNTYIQNYSPSDEVPKAWAYYRLAQIFLHKKNKNAALKYIDLAISELPKTKYFKEERLKIMRL</sequence>
<dbReference type="Pfam" id="PF13432">
    <property type="entry name" value="TPR_16"/>
    <property type="match status" value="1"/>
</dbReference>
<proteinExistence type="predicted"/>
<keyword evidence="3" id="KW-1185">Reference proteome</keyword>
<dbReference type="RefSeq" id="WP_379861481.1">
    <property type="nucleotide sequence ID" value="NZ_JBHMFC010000066.1"/>
</dbReference>